<dbReference type="SUPFAM" id="SSF52218">
    <property type="entry name" value="Flavoproteins"/>
    <property type="match status" value="1"/>
</dbReference>
<evidence type="ECO:0000313" key="7">
    <source>
        <dbReference type="EMBL" id="SFL60996.1"/>
    </source>
</evidence>
<organism evidence="7 8">
    <name type="scientific">Methanobrevibacter olleyae</name>
    <dbReference type="NCBI Taxonomy" id="294671"/>
    <lineage>
        <taxon>Archaea</taxon>
        <taxon>Methanobacteriati</taxon>
        <taxon>Methanobacteriota</taxon>
        <taxon>Methanomada group</taxon>
        <taxon>Methanobacteria</taxon>
        <taxon>Methanobacteriales</taxon>
        <taxon>Methanobacteriaceae</taxon>
        <taxon>Methanobrevibacter</taxon>
    </lineage>
</organism>
<keyword evidence="3" id="KW-0285">Flavoprotein</keyword>
<dbReference type="Pfam" id="PF03358">
    <property type="entry name" value="FMN_red"/>
    <property type="match status" value="1"/>
</dbReference>
<dbReference type="InterPro" id="IPR051796">
    <property type="entry name" value="ISF_SsuE-like"/>
</dbReference>
<evidence type="ECO:0000256" key="1">
    <source>
        <dbReference type="ARBA" id="ARBA00001917"/>
    </source>
</evidence>
<dbReference type="InterPro" id="IPR029039">
    <property type="entry name" value="Flavoprotein-like_sf"/>
</dbReference>
<evidence type="ECO:0000256" key="2">
    <source>
        <dbReference type="ARBA" id="ARBA00001966"/>
    </source>
</evidence>
<dbReference type="Gene3D" id="3.40.50.360">
    <property type="match status" value="1"/>
</dbReference>
<keyword evidence="4" id="KW-0288">FMN</keyword>
<dbReference type="RefSeq" id="WP_074798641.1">
    <property type="nucleotide sequence ID" value="NZ_FOTL01000022.1"/>
</dbReference>
<dbReference type="EMBL" id="FOTL01000022">
    <property type="protein sequence ID" value="SFL60996.1"/>
    <property type="molecule type" value="Genomic_DNA"/>
</dbReference>
<comment type="similarity">
    <text evidence="5">Belongs to the SsuE family. Isf subfamily.</text>
</comment>
<feature type="domain" description="NADPH-dependent FMN reductase-like" evidence="6">
    <location>
        <begin position="1"/>
        <end position="156"/>
    </location>
</feature>
<evidence type="ECO:0000256" key="4">
    <source>
        <dbReference type="ARBA" id="ARBA00022643"/>
    </source>
</evidence>
<dbReference type="OrthoDB" id="9059at2157"/>
<dbReference type="InterPro" id="IPR005025">
    <property type="entry name" value="FMN_Rdtase-like_dom"/>
</dbReference>
<comment type="cofactor">
    <cofactor evidence="2">
        <name>[4Fe-4S] cluster</name>
        <dbReference type="ChEBI" id="CHEBI:49883"/>
    </cofactor>
</comment>
<evidence type="ECO:0000256" key="5">
    <source>
        <dbReference type="ARBA" id="ARBA00038292"/>
    </source>
</evidence>
<reference evidence="8" key="1">
    <citation type="submission" date="2016-10" db="EMBL/GenBank/DDBJ databases">
        <authorList>
            <person name="Varghese N."/>
        </authorList>
    </citation>
    <scope>NUCLEOTIDE SEQUENCE [LARGE SCALE GENOMIC DNA]</scope>
    <source>
        <strain evidence="8">DSM 16632</strain>
    </source>
</reference>
<accession>A0A1I4J4H7</accession>
<proteinExistence type="inferred from homology"/>
<evidence type="ECO:0000256" key="3">
    <source>
        <dbReference type="ARBA" id="ARBA00022630"/>
    </source>
</evidence>
<gene>
    <name evidence="7" type="ORF">SAMN02910297_01326</name>
</gene>
<dbReference type="PANTHER" id="PTHR43278">
    <property type="entry name" value="NAD(P)H-DEPENDENT FMN-CONTAINING OXIDOREDUCTASE YWQN-RELATED"/>
    <property type="match status" value="1"/>
</dbReference>
<comment type="cofactor">
    <cofactor evidence="1">
        <name>FMN</name>
        <dbReference type="ChEBI" id="CHEBI:58210"/>
    </cofactor>
</comment>
<evidence type="ECO:0000259" key="6">
    <source>
        <dbReference type="Pfam" id="PF03358"/>
    </source>
</evidence>
<dbReference type="Proteomes" id="UP000183442">
    <property type="component" value="Unassembled WGS sequence"/>
</dbReference>
<dbReference type="GO" id="GO:0016491">
    <property type="term" value="F:oxidoreductase activity"/>
    <property type="evidence" value="ECO:0007669"/>
    <property type="project" value="InterPro"/>
</dbReference>
<name>A0A1I4J4H7_METOL</name>
<sequence length="198" mass="21776">MKIIGISGSPREGASEFLLKKALSELEKEESFETKFITVRDRNINPCTHCDNCVETRGKCSIDDDMNEIYSLLKESDGIILASPIHFGSISAQLKAIIDRCQALIMEDLDIFKNKVGISIVVGGDRTGGQELAIQQINTFYLLNKIIPLSGGAFGANLGACLWSQDGGAEGVKKDEYGLKTLDMTINNFKEFLLEFKC</sequence>
<protein>
    <submittedName>
        <fullName evidence="7">Multimeric flavodoxin WrbA</fullName>
    </submittedName>
</protein>
<dbReference type="AlphaFoldDB" id="A0A1I4J4H7"/>
<dbReference type="PANTHER" id="PTHR43278:SF3">
    <property type="entry name" value="IRON-SULFUR FLAVOPROTEIN MJ0731"/>
    <property type="match status" value="1"/>
</dbReference>
<evidence type="ECO:0000313" key="8">
    <source>
        <dbReference type="Proteomes" id="UP000183442"/>
    </source>
</evidence>